<dbReference type="OrthoDB" id="6116870at2759"/>
<keyword evidence="3" id="KW-1185">Reference proteome</keyword>
<dbReference type="AlphaFoldDB" id="A0A9J6FCR0"/>
<evidence type="ECO:0000313" key="3">
    <source>
        <dbReference type="Proteomes" id="UP000821853"/>
    </source>
</evidence>
<accession>A0A9J6FCR0</accession>
<comment type="caution">
    <text evidence="2">The sequence shown here is derived from an EMBL/GenBank/DDBJ whole genome shotgun (WGS) entry which is preliminary data.</text>
</comment>
<feature type="compositionally biased region" description="Polar residues" evidence="1">
    <location>
        <begin position="67"/>
        <end position="80"/>
    </location>
</feature>
<proteinExistence type="predicted"/>
<evidence type="ECO:0000313" key="2">
    <source>
        <dbReference type="EMBL" id="KAH9360794.1"/>
    </source>
</evidence>
<evidence type="ECO:0008006" key="4">
    <source>
        <dbReference type="Google" id="ProtNLM"/>
    </source>
</evidence>
<gene>
    <name evidence="2" type="ORF">HPB48_002844</name>
</gene>
<dbReference type="VEuPathDB" id="VectorBase:HLOH_040617"/>
<protein>
    <recommendedName>
        <fullName evidence="4">DUF4371 domain-containing protein</fullName>
    </recommendedName>
</protein>
<feature type="region of interest" description="Disordered" evidence="1">
    <location>
        <begin position="67"/>
        <end position="91"/>
    </location>
</feature>
<dbReference type="PANTHER" id="PTHR45749:SF28">
    <property type="entry name" value="ZINC FINGER MYM-TYPE PROTEIN 1-LIKE-RELATED"/>
    <property type="match status" value="1"/>
</dbReference>
<sequence length="91" mass="9867">MADEVTEPYSNHGFLALCLRFVDCSDDIGEARFDVAELQRTTGASIAEAVVDSLSMHQLDVTSVRGQSYDGASSMSSARAGTQRCIREKSF</sequence>
<dbReference type="EMBL" id="JABSTR010000001">
    <property type="protein sequence ID" value="KAH9360794.1"/>
    <property type="molecule type" value="Genomic_DNA"/>
</dbReference>
<reference evidence="2 3" key="1">
    <citation type="journal article" date="2020" name="Cell">
        <title>Large-Scale Comparative Analyses of Tick Genomes Elucidate Their Genetic Diversity and Vector Capacities.</title>
        <authorList>
            <consortium name="Tick Genome and Microbiome Consortium (TIGMIC)"/>
            <person name="Jia N."/>
            <person name="Wang J."/>
            <person name="Shi W."/>
            <person name="Du L."/>
            <person name="Sun Y."/>
            <person name="Zhan W."/>
            <person name="Jiang J.F."/>
            <person name="Wang Q."/>
            <person name="Zhang B."/>
            <person name="Ji P."/>
            <person name="Bell-Sakyi L."/>
            <person name="Cui X.M."/>
            <person name="Yuan T.T."/>
            <person name="Jiang B.G."/>
            <person name="Yang W.F."/>
            <person name="Lam T.T."/>
            <person name="Chang Q.C."/>
            <person name="Ding S.J."/>
            <person name="Wang X.J."/>
            <person name="Zhu J.G."/>
            <person name="Ruan X.D."/>
            <person name="Zhao L."/>
            <person name="Wei J.T."/>
            <person name="Ye R.Z."/>
            <person name="Que T.C."/>
            <person name="Du C.H."/>
            <person name="Zhou Y.H."/>
            <person name="Cheng J.X."/>
            <person name="Dai P.F."/>
            <person name="Guo W.B."/>
            <person name="Han X.H."/>
            <person name="Huang E.J."/>
            <person name="Li L.F."/>
            <person name="Wei W."/>
            <person name="Gao Y.C."/>
            <person name="Liu J.Z."/>
            <person name="Shao H.Z."/>
            <person name="Wang X."/>
            <person name="Wang C.C."/>
            <person name="Yang T.C."/>
            <person name="Huo Q.B."/>
            <person name="Li W."/>
            <person name="Chen H.Y."/>
            <person name="Chen S.E."/>
            <person name="Zhou L.G."/>
            <person name="Ni X.B."/>
            <person name="Tian J.H."/>
            <person name="Sheng Y."/>
            <person name="Liu T."/>
            <person name="Pan Y.S."/>
            <person name="Xia L.Y."/>
            <person name="Li J."/>
            <person name="Zhao F."/>
            <person name="Cao W.C."/>
        </authorList>
    </citation>
    <scope>NUCLEOTIDE SEQUENCE [LARGE SCALE GENOMIC DNA]</scope>
    <source>
        <strain evidence="2">HaeL-2018</strain>
    </source>
</reference>
<dbReference type="Proteomes" id="UP000821853">
    <property type="component" value="Chromosome 1"/>
</dbReference>
<dbReference type="PANTHER" id="PTHR45749">
    <property type="match status" value="1"/>
</dbReference>
<name>A0A9J6FCR0_HAELO</name>
<evidence type="ECO:0000256" key="1">
    <source>
        <dbReference type="SAM" id="MobiDB-lite"/>
    </source>
</evidence>
<organism evidence="2 3">
    <name type="scientific">Haemaphysalis longicornis</name>
    <name type="common">Bush tick</name>
    <dbReference type="NCBI Taxonomy" id="44386"/>
    <lineage>
        <taxon>Eukaryota</taxon>
        <taxon>Metazoa</taxon>
        <taxon>Ecdysozoa</taxon>
        <taxon>Arthropoda</taxon>
        <taxon>Chelicerata</taxon>
        <taxon>Arachnida</taxon>
        <taxon>Acari</taxon>
        <taxon>Parasitiformes</taxon>
        <taxon>Ixodida</taxon>
        <taxon>Ixodoidea</taxon>
        <taxon>Ixodidae</taxon>
        <taxon>Haemaphysalinae</taxon>
        <taxon>Haemaphysalis</taxon>
    </lineage>
</organism>